<keyword evidence="5" id="KW-1185">Reference proteome</keyword>
<organism evidence="4 5">
    <name type="scientific">Eptatretus burgeri</name>
    <name type="common">Inshore hagfish</name>
    <dbReference type="NCBI Taxonomy" id="7764"/>
    <lineage>
        <taxon>Eukaryota</taxon>
        <taxon>Metazoa</taxon>
        <taxon>Chordata</taxon>
        <taxon>Craniata</taxon>
        <taxon>Vertebrata</taxon>
        <taxon>Cyclostomata</taxon>
        <taxon>Myxini</taxon>
        <taxon>Myxiniformes</taxon>
        <taxon>Myxinidae</taxon>
        <taxon>Eptatretinae</taxon>
        <taxon>Eptatretus</taxon>
    </lineage>
</organism>
<reference evidence="4" key="1">
    <citation type="submission" date="2025-08" db="UniProtKB">
        <authorList>
            <consortium name="Ensembl"/>
        </authorList>
    </citation>
    <scope>IDENTIFICATION</scope>
</reference>
<protein>
    <submittedName>
        <fullName evidence="4">WAPL cohesin release factor a</fullName>
    </submittedName>
</protein>
<dbReference type="PANTHER" id="PTHR22100">
    <property type="entry name" value="WINGS APART-LIKE PROTEIN HOMOLOG"/>
    <property type="match status" value="1"/>
</dbReference>
<feature type="region of interest" description="Disordered" evidence="2">
    <location>
        <begin position="925"/>
        <end position="945"/>
    </location>
</feature>
<dbReference type="InterPro" id="IPR011989">
    <property type="entry name" value="ARM-like"/>
</dbReference>
<dbReference type="Pfam" id="PF07814">
    <property type="entry name" value="WAPL"/>
    <property type="match status" value="1"/>
</dbReference>
<dbReference type="InterPro" id="IPR039874">
    <property type="entry name" value="WAPL"/>
</dbReference>
<dbReference type="AlphaFoldDB" id="A0A8C4QA90"/>
<feature type="region of interest" description="Disordered" evidence="2">
    <location>
        <begin position="131"/>
        <end position="175"/>
    </location>
</feature>
<proteinExistence type="inferred from homology"/>
<accession>A0A8C4QA90</accession>
<feature type="compositionally biased region" description="Polar residues" evidence="2">
    <location>
        <begin position="582"/>
        <end position="595"/>
    </location>
</feature>
<dbReference type="InterPro" id="IPR012502">
    <property type="entry name" value="WAPL_dom"/>
</dbReference>
<dbReference type="SUPFAM" id="SSF48371">
    <property type="entry name" value="ARM repeat"/>
    <property type="match status" value="1"/>
</dbReference>
<feature type="compositionally biased region" description="Polar residues" evidence="2">
    <location>
        <begin position="611"/>
        <end position="620"/>
    </location>
</feature>
<evidence type="ECO:0000256" key="1">
    <source>
        <dbReference type="ARBA" id="ARBA00006854"/>
    </source>
</evidence>
<dbReference type="Gene3D" id="1.25.10.10">
    <property type="entry name" value="Leucine-rich Repeat Variant"/>
    <property type="match status" value="1"/>
</dbReference>
<sequence>MEATTFVLQHLDQWRSRGTKRSALIGYLEITRCGLGFGVCEGAACLAAGWRCEVGRFFFPPRGRVLPPTTMASRFPRTYSRKQGTPGAFASKFDELLGPRRPIAPGPAIAASSAGPPAACAPILPVAPAEAAAPSKRRRMEPCARGTAERNSSHNDGVAEGRASPDGPATASATHVQSLASRLAVYEPCSSDEENEECNGVSQHDLWSLSRRGRRGTQKMKAWNLQKKLDEDKTKDVFVGFENATKCNSFVSGIGKDRSTAHKRQNSATKNSSWSCLEERMAAEPGEGFAHTDTRVDCNDEDLWDRMRAKAEPLVCESKSLDSEVISLLGETGIKPAECVMQWNSTTEKASGLSKLGIWGIARKEDGDVTEGRFENYYVPRSKKDNFDLSDNLLNRKRLMVQPTETEGEDGRISFRSSNCRTYERVRRLDASFEGGDSTRTPLCSTVNSKEQLLFLKTSMQACRDPTTLPATSVSPVGVTLQDVRDLPQVPSGPATIASKDGEARNICLESAMAPRPLRTPRSSAASYRNRKREAMLDFFGFDEADGDGESGDSSERPAPCAAYKLKYFGFDEIVGEETETSVDSGSEVPSTHSDTFAAAGRRDAGGGYSPDSSRASPTQPVCDFWSDSQDFSSNMSSSQETEVLEIRDEQITVQELQVDQHRLPEKRRDDVKKKIFHSPRKPIGKAVYNARHWTQHKMETELELPELLRIASAPAWLDYKERVQESKEATKDADSQLDKASGMVDEKDASAKQLFNAGLQEVFKAPSLPPRLVKKIAFPSNPDDEMVTSLKCHKDDKELYTVVRQVKAFNEVLEFGETQEFSDDVEYLLSGLKPEQPVNIRCLSTVSLAMKCAMPSFRMHLRAHGMVVKLFRLLSDAQEDQNLALCTAALMYVLSRDRLNMDLDRGCLELLIRLLELDPAGGADGSGTGGDVGMDSGESREGQRHRERIRKLCERVHDRHLDLENITTAHLAMETLLSLTSRRAGDWFKEELRLLGGLDHIIDKVTECGRKFTEEVEDDELVVALRGAERCLRVLESVTVHNPENQVYLIAYSDSQLVVSTARVLCFCEKETRRRGQITLDTQVGFTPPPVHYKGGPTFQSRSASPVAKALEGCLRAAFGVLLNLTNNNGESQMPHGKTSRHIW</sequence>
<feature type="compositionally biased region" description="Basic and acidic residues" evidence="2">
    <location>
        <begin position="147"/>
        <end position="159"/>
    </location>
</feature>
<dbReference type="Proteomes" id="UP000694388">
    <property type="component" value="Unplaced"/>
</dbReference>
<comment type="similarity">
    <text evidence="1">Belongs to the WAPL family.</text>
</comment>
<name>A0A8C4QA90_EPTBU</name>
<dbReference type="Ensembl" id="ENSEBUT00000012660.1">
    <property type="protein sequence ID" value="ENSEBUP00000012084.1"/>
    <property type="gene ID" value="ENSEBUG00000007699.1"/>
</dbReference>
<dbReference type="InterPro" id="IPR016024">
    <property type="entry name" value="ARM-type_fold"/>
</dbReference>
<feature type="compositionally biased region" description="Low complexity" evidence="2">
    <location>
        <begin position="627"/>
        <end position="640"/>
    </location>
</feature>
<dbReference type="GeneTree" id="ENSGT00390000015768"/>
<dbReference type="InterPro" id="IPR022771">
    <property type="entry name" value="WAPL_C"/>
</dbReference>
<evidence type="ECO:0000313" key="5">
    <source>
        <dbReference type="Proteomes" id="UP000694388"/>
    </source>
</evidence>
<feature type="region of interest" description="Disordered" evidence="2">
    <location>
        <begin position="579"/>
        <end position="643"/>
    </location>
</feature>
<dbReference type="PANTHER" id="PTHR22100:SF13">
    <property type="entry name" value="WINGS APART-LIKE PROTEIN HOMOLOG"/>
    <property type="match status" value="1"/>
</dbReference>
<reference evidence="4" key="2">
    <citation type="submission" date="2025-09" db="UniProtKB">
        <authorList>
            <consortium name="Ensembl"/>
        </authorList>
    </citation>
    <scope>IDENTIFICATION</scope>
</reference>
<evidence type="ECO:0000256" key="2">
    <source>
        <dbReference type="SAM" id="MobiDB-lite"/>
    </source>
</evidence>
<evidence type="ECO:0000259" key="3">
    <source>
        <dbReference type="PROSITE" id="PS51271"/>
    </source>
</evidence>
<feature type="domain" description="WAPL" evidence="3">
    <location>
        <begin position="794"/>
        <end position="1145"/>
    </location>
</feature>
<evidence type="ECO:0000313" key="4">
    <source>
        <dbReference type="Ensembl" id="ENSEBUP00000012084.1"/>
    </source>
</evidence>
<dbReference type="PROSITE" id="PS51271">
    <property type="entry name" value="WAPL"/>
    <property type="match status" value="1"/>
</dbReference>